<dbReference type="AlphaFoldDB" id="A0A2C5X1Y9"/>
<proteinExistence type="predicted"/>
<reference evidence="1 2" key="2">
    <citation type="journal article" date="2013" name="IMA Fungus">
        <title>IMA Genome-F 1: Ceratocystis fimbriata: Draft nuclear genome sequence for the plant pathogen, Ceratocystis fimbriata.</title>
        <authorList>
            <person name="Wilken P.M."/>
            <person name="Steenkamp E.T."/>
            <person name="Wingfield M.J."/>
            <person name="de Beer Z.W."/>
            <person name="Wingfield B.D."/>
        </authorList>
    </citation>
    <scope>NUCLEOTIDE SEQUENCE [LARGE SCALE GENOMIC DNA]</scope>
    <source>
        <strain evidence="1 2">CBS 114723</strain>
    </source>
</reference>
<organism evidence="1 2">
    <name type="scientific">Ceratocystis fimbriata CBS 114723</name>
    <dbReference type="NCBI Taxonomy" id="1035309"/>
    <lineage>
        <taxon>Eukaryota</taxon>
        <taxon>Fungi</taxon>
        <taxon>Dikarya</taxon>
        <taxon>Ascomycota</taxon>
        <taxon>Pezizomycotina</taxon>
        <taxon>Sordariomycetes</taxon>
        <taxon>Hypocreomycetidae</taxon>
        <taxon>Microascales</taxon>
        <taxon>Ceratocystidaceae</taxon>
        <taxon>Ceratocystis</taxon>
    </lineage>
</organism>
<keyword evidence="2" id="KW-1185">Reference proteome</keyword>
<evidence type="ECO:0000313" key="1">
    <source>
        <dbReference type="EMBL" id="PHH55059.1"/>
    </source>
</evidence>
<reference evidence="1 2" key="1">
    <citation type="journal article" date="2013" name="Fungal Biol.">
        <title>Analysis of microsatellite markers in the genome of the plant pathogen Ceratocystis fimbriata.</title>
        <authorList>
            <person name="Simpson M.C."/>
            <person name="Wilken P.M."/>
            <person name="Coetzee M.P."/>
            <person name="Wingfield M.J."/>
            <person name="Wingfield B.D."/>
        </authorList>
    </citation>
    <scope>NUCLEOTIDE SEQUENCE [LARGE SCALE GENOMIC DNA]</scope>
    <source>
        <strain evidence="1 2">CBS 114723</strain>
    </source>
</reference>
<dbReference type="OrthoDB" id="5039078at2759"/>
<name>A0A2C5X1Y9_9PEZI</name>
<sequence length="232" mass="26038">MARCRQPEGRNRSLRSVVIPISGPEKTEFIKLTNVAYVPDFLTNLVSNKLLKSRGVYVNTHNNVLFSDDEPVFARLRELDGHLFVNFGHDTPMELFQSSAFAVTSATPRKPITENRWHTKPLATDAHKRFVQQLCLVDIGTKLAPDGAKCKPPMSHLSLVTTLHTSQSYSPTTNHELMVGDSVKDWIREGKRKPEYVTTDKMLADGFTKPLSAQKFNNFRSEINVRPASASA</sequence>
<protein>
    <submittedName>
        <fullName evidence="1">Uncharacterized protein</fullName>
    </submittedName>
</protein>
<gene>
    <name evidence="1" type="ORF">CFIMG_007572RA00001</name>
</gene>
<evidence type="ECO:0000313" key="2">
    <source>
        <dbReference type="Proteomes" id="UP000222788"/>
    </source>
</evidence>
<dbReference type="Proteomes" id="UP000222788">
    <property type="component" value="Unassembled WGS sequence"/>
</dbReference>
<dbReference type="EMBL" id="APWK03000016">
    <property type="protein sequence ID" value="PHH55059.1"/>
    <property type="molecule type" value="Genomic_DNA"/>
</dbReference>
<comment type="caution">
    <text evidence="1">The sequence shown here is derived from an EMBL/GenBank/DDBJ whole genome shotgun (WGS) entry which is preliminary data.</text>
</comment>
<accession>A0A2C5X1Y9</accession>